<dbReference type="Gene3D" id="3.40.50.1220">
    <property type="entry name" value="TPP-binding domain"/>
    <property type="match status" value="1"/>
</dbReference>
<evidence type="ECO:0000259" key="5">
    <source>
        <dbReference type="PROSITE" id="PS50305"/>
    </source>
</evidence>
<keyword evidence="4" id="KW-0862">Zinc</keyword>
<keyword evidence="4" id="KW-0479">Metal-binding</keyword>
<keyword evidence="3" id="KW-0520">NAD</keyword>
<dbReference type="PROSITE" id="PS50305">
    <property type="entry name" value="SIRTUIN"/>
    <property type="match status" value="1"/>
</dbReference>
<dbReference type="InterPro" id="IPR003000">
    <property type="entry name" value="Sirtuin"/>
</dbReference>
<sequence>MENSSQVLRCAKVLSLADSILILTSAGMSADSNIPTFRDKEGYWKNFPPFRSKGLEAQDLANPWAFENELEHAWAFYEWRRRNANENQPHPGYHILNRWVDEVFENAFIHTTNTDGYHLRSGAAADRVKEVHGSMWRLQCTRPCSGDFWDEPAVPLCDLDYDTMKAANFPTCPHCGAVARPHILMFGDAQYIGHPEQEKRFSSFVQNPVDAVLLIGSSGAVPTNDYLAVHFRDQGVPVVNINLDSSANSILRTEFMLEMPGKAALEALDKALSSLKN</sequence>
<dbReference type="SUPFAM" id="SSF52467">
    <property type="entry name" value="DHS-like NAD/FAD-binding domain"/>
    <property type="match status" value="1"/>
</dbReference>
<evidence type="ECO:0000313" key="6">
    <source>
        <dbReference type="EMBL" id="CAI2718540.1"/>
    </source>
</evidence>
<dbReference type="RefSeq" id="WP_282011434.1">
    <property type="nucleotide sequence ID" value="NZ_OX336137.1"/>
</dbReference>
<dbReference type="InterPro" id="IPR026590">
    <property type="entry name" value="Ssirtuin_cat_dom"/>
</dbReference>
<gene>
    <name evidence="6" type="ORF">NSPWAT_1681</name>
</gene>
<accession>A0ABN8W331</accession>
<protein>
    <recommendedName>
        <fullName evidence="1">protein acetyllysine N-acetyltransferase</fullName>
        <ecNumber evidence="1">2.3.1.286</ecNumber>
    </recommendedName>
</protein>
<evidence type="ECO:0000256" key="1">
    <source>
        <dbReference type="ARBA" id="ARBA00012928"/>
    </source>
</evidence>
<feature type="binding site" evidence="4">
    <location>
        <position position="140"/>
    </location>
    <ligand>
        <name>Zn(2+)</name>
        <dbReference type="ChEBI" id="CHEBI:29105"/>
    </ligand>
</feature>
<dbReference type="PANTHER" id="PTHR11085">
    <property type="entry name" value="NAD-DEPENDENT PROTEIN DEACYLASE SIRTUIN-5, MITOCHONDRIAL-RELATED"/>
    <property type="match status" value="1"/>
</dbReference>
<keyword evidence="7" id="KW-1185">Reference proteome</keyword>
<dbReference type="InterPro" id="IPR026591">
    <property type="entry name" value="Sirtuin_cat_small_dom_sf"/>
</dbReference>
<dbReference type="EMBL" id="OX336137">
    <property type="protein sequence ID" value="CAI2718540.1"/>
    <property type="molecule type" value="Genomic_DNA"/>
</dbReference>
<dbReference type="InterPro" id="IPR050134">
    <property type="entry name" value="NAD-dep_sirtuin_deacylases"/>
</dbReference>
<dbReference type="InterPro" id="IPR029035">
    <property type="entry name" value="DHS-like_NAD/FAD-binding_dom"/>
</dbReference>
<feature type="binding site" evidence="4">
    <location>
        <position position="144"/>
    </location>
    <ligand>
        <name>Zn(2+)</name>
        <dbReference type="ChEBI" id="CHEBI:29105"/>
    </ligand>
</feature>
<feature type="binding site" evidence="4">
    <location>
        <position position="172"/>
    </location>
    <ligand>
        <name>Zn(2+)</name>
        <dbReference type="ChEBI" id="CHEBI:29105"/>
    </ligand>
</feature>
<name>A0ABN8W331_9BACT</name>
<dbReference type="Pfam" id="PF02146">
    <property type="entry name" value="SIR2"/>
    <property type="match status" value="1"/>
</dbReference>
<keyword evidence="2" id="KW-0808">Transferase</keyword>
<dbReference type="Proteomes" id="UP001157733">
    <property type="component" value="Chromosome"/>
</dbReference>
<evidence type="ECO:0000256" key="3">
    <source>
        <dbReference type="ARBA" id="ARBA00023027"/>
    </source>
</evidence>
<evidence type="ECO:0000256" key="2">
    <source>
        <dbReference type="ARBA" id="ARBA00022679"/>
    </source>
</evidence>
<dbReference type="PANTHER" id="PTHR11085:SF4">
    <property type="entry name" value="NAD-DEPENDENT PROTEIN DEACYLASE"/>
    <property type="match status" value="1"/>
</dbReference>
<dbReference type="EC" id="2.3.1.286" evidence="1"/>
<feature type="binding site" evidence="4">
    <location>
        <position position="175"/>
    </location>
    <ligand>
        <name>Zn(2+)</name>
        <dbReference type="ChEBI" id="CHEBI:29105"/>
    </ligand>
</feature>
<feature type="active site" description="Proton acceptor" evidence="4">
    <location>
        <position position="132"/>
    </location>
</feature>
<organism evidence="6 7">
    <name type="scientific">Nitrospina watsonii</name>
    <dbReference type="NCBI Taxonomy" id="1323948"/>
    <lineage>
        <taxon>Bacteria</taxon>
        <taxon>Pseudomonadati</taxon>
        <taxon>Nitrospinota/Tectimicrobiota group</taxon>
        <taxon>Nitrospinota</taxon>
        <taxon>Nitrospinia</taxon>
        <taxon>Nitrospinales</taxon>
        <taxon>Nitrospinaceae</taxon>
        <taxon>Nitrospina</taxon>
    </lineage>
</organism>
<feature type="domain" description="Deacetylase sirtuin-type" evidence="5">
    <location>
        <begin position="1"/>
        <end position="277"/>
    </location>
</feature>
<dbReference type="Gene3D" id="3.30.1600.10">
    <property type="entry name" value="SIR2/SIRT2 'Small Domain"/>
    <property type="match status" value="1"/>
</dbReference>
<reference evidence="6 7" key="1">
    <citation type="submission" date="2022-09" db="EMBL/GenBank/DDBJ databases">
        <authorList>
            <person name="Kop L."/>
        </authorList>
    </citation>
    <scope>NUCLEOTIDE SEQUENCE [LARGE SCALE GENOMIC DNA]</scope>
    <source>
        <strain evidence="6 7">347</strain>
    </source>
</reference>
<proteinExistence type="predicted"/>
<evidence type="ECO:0000256" key="4">
    <source>
        <dbReference type="PROSITE-ProRule" id="PRU00236"/>
    </source>
</evidence>
<evidence type="ECO:0000313" key="7">
    <source>
        <dbReference type="Proteomes" id="UP001157733"/>
    </source>
</evidence>